<feature type="compositionally biased region" description="Polar residues" evidence="1">
    <location>
        <begin position="296"/>
        <end position="319"/>
    </location>
</feature>
<dbReference type="WBParaSite" id="Gr19_v10_g9961.t1">
    <property type="protein sequence ID" value="Gr19_v10_g9961.t1"/>
    <property type="gene ID" value="Gr19_v10_g9961"/>
</dbReference>
<feature type="compositionally biased region" description="Basic and acidic residues" evidence="1">
    <location>
        <begin position="269"/>
        <end position="280"/>
    </location>
</feature>
<feature type="region of interest" description="Disordered" evidence="1">
    <location>
        <begin position="233"/>
        <end position="389"/>
    </location>
</feature>
<sequence>MPLRTSLEHEFEGQHRGRRHRTVAEERASILKRPKMLHSSSFKNYILAFKRLVKQWAAAANRGSDDAGTVDAQRVILSRIEQHIDECTQLRQTEERRQHAACIRELVDADDEDDDGVGEHQISYADISRLTRHANIKGRQQEVEETLDAGPPKLEQFRFLRDNSMTRLIVDNAQRGEAAKKLTNRLWSRRKYYKIFIEGGSAEGNDVVAAGVPACWSHYRYVDSMMRARSSSSAVQVGATMQPPLSQPRQTEKKKRARSLFRVRARSPAGDRLHVDKEGTTDEENQNMSAVKRQKTNATSGSQRPGGSVTLQQQPTTSRAAAAAGISTKPPQQQLKKKKCPPRIAPNTSDEEDAARLPLRRRVMHARRAPLTQQQQQQSPNSKEELSIPEIKKRAAARRVRDIQVRYDEQMAEGMQARVDEIAAQEMQEELDASIKHAAAMLADAEENAVRIGASSPVIRELRERVANLRRDRLARMQNMSASMDRHSAVQRAAADYHRRSGRWKPISSGDSSGSEEGLYSFLERPPGVAKPKKKEGGCRASKM</sequence>
<keyword evidence="2" id="KW-1185">Reference proteome</keyword>
<evidence type="ECO:0000256" key="1">
    <source>
        <dbReference type="SAM" id="MobiDB-lite"/>
    </source>
</evidence>
<feature type="compositionally biased region" description="Basic residues" evidence="1">
    <location>
        <begin position="252"/>
        <end position="265"/>
    </location>
</feature>
<dbReference type="AlphaFoldDB" id="A0A914IGA8"/>
<feature type="region of interest" description="Disordered" evidence="1">
    <location>
        <begin position="1"/>
        <end position="23"/>
    </location>
</feature>
<dbReference type="Proteomes" id="UP000887572">
    <property type="component" value="Unplaced"/>
</dbReference>
<organism evidence="2 3">
    <name type="scientific">Globodera rostochiensis</name>
    <name type="common">Golden nematode worm</name>
    <name type="synonym">Heterodera rostochiensis</name>
    <dbReference type="NCBI Taxonomy" id="31243"/>
    <lineage>
        <taxon>Eukaryota</taxon>
        <taxon>Metazoa</taxon>
        <taxon>Ecdysozoa</taxon>
        <taxon>Nematoda</taxon>
        <taxon>Chromadorea</taxon>
        <taxon>Rhabditida</taxon>
        <taxon>Tylenchina</taxon>
        <taxon>Tylenchomorpha</taxon>
        <taxon>Tylenchoidea</taxon>
        <taxon>Heteroderidae</taxon>
        <taxon>Heteroderinae</taxon>
        <taxon>Globodera</taxon>
    </lineage>
</organism>
<feature type="region of interest" description="Disordered" evidence="1">
    <location>
        <begin position="481"/>
        <end position="544"/>
    </location>
</feature>
<evidence type="ECO:0000313" key="3">
    <source>
        <dbReference type="WBParaSite" id="Gr19_v10_g9961.t1"/>
    </source>
</evidence>
<accession>A0A914IGA8</accession>
<evidence type="ECO:0000313" key="2">
    <source>
        <dbReference type="Proteomes" id="UP000887572"/>
    </source>
</evidence>
<proteinExistence type="predicted"/>
<feature type="compositionally biased region" description="Basic and acidic residues" evidence="1">
    <location>
        <begin position="1"/>
        <end position="15"/>
    </location>
</feature>
<feature type="compositionally biased region" description="Basic residues" evidence="1">
    <location>
        <begin position="358"/>
        <end position="368"/>
    </location>
</feature>
<name>A0A914IGA8_GLORO</name>
<feature type="compositionally biased region" description="Low complexity" evidence="1">
    <location>
        <begin position="508"/>
        <end position="518"/>
    </location>
</feature>
<reference evidence="3" key="1">
    <citation type="submission" date="2022-11" db="UniProtKB">
        <authorList>
            <consortium name="WormBaseParasite"/>
        </authorList>
    </citation>
    <scope>IDENTIFICATION</scope>
</reference>
<protein>
    <submittedName>
        <fullName evidence="3">Uncharacterized protein</fullName>
    </submittedName>
</protein>